<organism evidence="1 2">
    <name type="scientific">Candidatus Thiodictyon syntrophicum</name>
    <dbReference type="NCBI Taxonomy" id="1166950"/>
    <lineage>
        <taxon>Bacteria</taxon>
        <taxon>Pseudomonadati</taxon>
        <taxon>Pseudomonadota</taxon>
        <taxon>Gammaproteobacteria</taxon>
        <taxon>Chromatiales</taxon>
        <taxon>Chromatiaceae</taxon>
        <taxon>Thiodictyon</taxon>
    </lineage>
</organism>
<evidence type="ECO:0000313" key="1">
    <source>
        <dbReference type="EMBL" id="AUB83111.1"/>
    </source>
</evidence>
<dbReference type="AlphaFoldDB" id="A0A2K8UDE5"/>
<reference evidence="1 2" key="1">
    <citation type="submission" date="2017-03" db="EMBL/GenBank/DDBJ databases">
        <title>Complete genome sequence of Candidatus 'Thiodictyon syntrophicum' sp. nov. strain Cad16T, a photolithoautotroph purple sulfur bacterium isolated from an alpine meromictic lake.</title>
        <authorList>
            <person name="Luedin S.M."/>
            <person name="Pothier J.F."/>
            <person name="Danza F."/>
            <person name="Storelli N."/>
            <person name="Wittwer M."/>
            <person name="Tonolla M."/>
        </authorList>
    </citation>
    <scope>NUCLEOTIDE SEQUENCE [LARGE SCALE GENOMIC DNA]</scope>
    <source>
        <strain evidence="1 2">Cad16T</strain>
    </source>
</reference>
<dbReference type="Proteomes" id="UP000232638">
    <property type="component" value="Chromosome"/>
</dbReference>
<gene>
    <name evidence="1" type="ORF">THSYN_20620</name>
</gene>
<proteinExistence type="predicted"/>
<keyword evidence="2" id="KW-1185">Reference proteome</keyword>
<protein>
    <submittedName>
        <fullName evidence="1">Uncharacterized protein</fullName>
    </submittedName>
</protein>
<accession>A0A2K8UDE5</accession>
<sequence>MAVLDVVDDLIYMAAIGLNRVAKLTSLLDCIFFAVPPCDVVNDALARFDMLCNRIKYMVDSES</sequence>
<dbReference type="EMBL" id="CP020370">
    <property type="protein sequence ID" value="AUB83111.1"/>
    <property type="molecule type" value="Genomic_DNA"/>
</dbReference>
<dbReference type="KEGG" id="tsy:THSYN_20620"/>
<name>A0A2K8UDE5_9GAMM</name>
<evidence type="ECO:0000313" key="2">
    <source>
        <dbReference type="Proteomes" id="UP000232638"/>
    </source>
</evidence>